<evidence type="ECO:0000256" key="3">
    <source>
        <dbReference type="ARBA" id="ARBA00022475"/>
    </source>
</evidence>
<feature type="domain" description="ABC transmembrane type-1" evidence="8">
    <location>
        <begin position="80"/>
        <end position="270"/>
    </location>
</feature>
<dbReference type="GO" id="GO:0005886">
    <property type="term" value="C:plasma membrane"/>
    <property type="evidence" value="ECO:0007669"/>
    <property type="project" value="UniProtKB-SubCell"/>
</dbReference>
<dbReference type="PANTHER" id="PTHR43744">
    <property type="entry name" value="ABC TRANSPORTER PERMEASE PROTEIN MG189-RELATED-RELATED"/>
    <property type="match status" value="1"/>
</dbReference>
<name>F5YGZ6_TREPZ</name>
<keyword evidence="6 7" id="KW-0472">Membrane</keyword>
<gene>
    <name evidence="9" type="ordered locus">TREPR_2509</name>
</gene>
<dbReference type="GO" id="GO:0055085">
    <property type="term" value="P:transmembrane transport"/>
    <property type="evidence" value="ECO:0007669"/>
    <property type="project" value="InterPro"/>
</dbReference>
<feature type="transmembrane region" description="Helical" evidence="7">
    <location>
        <begin position="249"/>
        <end position="270"/>
    </location>
</feature>
<keyword evidence="5 7" id="KW-1133">Transmembrane helix</keyword>
<keyword evidence="4 7" id="KW-0812">Transmembrane</keyword>
<evidence type="ECO:0000256" key="5">
    <source>
        <dbReference type="ARBA" id="ARBA00022989"/>
    </source>
</evidence>
<feature type="transmembrane region" description="Helical" evidence="7">
    <location>
        <begin position="192"/>
        <end position="213"/>
    </location>
</feature>
<protein>
    <submittedName>
        <fullName evidence="9">ABC transporter, permease protein</fullName>
    </submittedName>
</protein>
<evidence type="ECO:0000259" key="8">
    <source>
        <dbReference type="PROSITE" id="PS50928"/>
    </source>
</evidence>
<sequence length="285" mass="32361">MKKGRLFNKGFLKKKITAVIFFAVVVVLCIIFFSPFLIMLTTAFKTNKDAFTLPVQLLPRKLVFQNFPKAIQTIPYWKYMGNTVFITLFSVLGQLIVTPMVAYSLAKIKWRGSKIISGLLLATMMIPFTVTMIPLYRIYSKLHLTNTYVPLILPNFFGKAFYIIVVRQFFAGVPNSIMEASRIDGANELQRYVFIALPLCRPALVTVGIYAFLDAWSDYLAPLIYISNPSKLTLSLGLQQFLSQYTVDWSLLMAASLIFVIPVIVFFLFFQRYFVQGIATSGLKA</sequence>
<feature type="transmembrane region" description="Helical" evidence="7">
    <location>
        <begin position="151"/>
        <end position="171"/>
    </location>
</feature>
<dbReference type="Pfam" id="PF00528">
    <property type="entry name" value="BPD_transp_1"/>
    <property type="match status" value="1"/>
</dbReference>
<feature type="transmembrane region" description="Helical" evidence="7">
    <location>
        <begin position="20"/>
        <end position="44"/>
    </location>
</feature>
<reference evidence="10" key="1">
    <citation type="submission" date="2009-12" db="EMBL/GenBank/DDBJ databases">
        <title>Complete sequence of Treponema primitia strain ZAS-2.</title>
        <authorList>
            <person name="Tetu S.G."/>
            <person name="Matson E."/>
            <person name="Ren Q."/>
            <person name="Seshadri R."/>
            <person name="Elbourne L."/>
            <person name="Hassan K.A."/>
            <person name="Durkin A."/>
            <person name="Radune D."/>
            <person name="Mohamoud Y."/>
            <person name="Shay R."/>
            <person name="Jin S."/>
            <person name="Zhang X."/>
            <person name="Lucey K."/>
            <person name="Ballor N.R."/>
            <person name="Ottesen E."/>
            <person name="Rosenthal R."/>
            <person name="Allen A."/>
            <person name="Leadbetter J.R."/>
            <person name="Paulsen I.T."/>
        </authorList>
    </citation>
    <scope>NUCLEOTIDE SEQUENCE [LARGE SCALE GENOMIC DNA]</scope>
    <source>
        <strain evidence="10">ATCC BAA-887 / DSM 12427 / ZAS-2</strain>
    </source>
</reference>
<comment type="subcellular location">
    <subcellularLocation>
        <location evidence="1 7">Cell membrane</location>
        <topology evidence="1 7">Multi-pass membrane protein</topology>
    </subcellularLocation>
</comment>
<dbReference type="InterPro" id="IPR035906">
    <property type="entry name" value="MetI-like_sf"/>
</dbReference>
<dbReference type="PROSITE" id="PS50928">
    <property type="entry name" value="ABC_TM1"/>
    <property type="match status" value="1"/>
</dbReference>
<dbReference type="HOGENOM" id="CLU_016047_1_1_12"/>
<keyword evidence="10" id="KW-1185">Reference proteome</keyword>
<keyword evidence="3" id="KW-1003">Cell membrane</keyword>
<keyword evidence="2 7" id="KW-0813">Transport</keyword>
<evidence type="ECO:0000256" key="6">
    <source>
        <dbReference type="ARBA" id="ARBA00023136"/>
    </source>
</evidence>
<dbReference type="STRING" id="545694.TREPR_2509"/>
<evidence type="ECO:0000256" key="1">
    <source>
        <dbReference type="ARBA" id="ARBA00004651"/>
    </source>
</evidence>
<evidence type="ECO:0000313" key="10">
    <source>
        <dbReference type="Proteomes" id="UP000009223"/>
    </source>
</evidence>
<evidence type="ECO:0000256" key="2">
    <source>
        <dbReference type="ARBA" id="ARBA00022448"/>
    </source>
</evidence>
<dbReference type="AlphaFoldDB" id="F5YGZ6"/>
<accession>F5YGZ6</accession>
<reference evidence="9 10" key="2">
    <citation type="journal article" date="2011" name="ISME J.">
        <title>RNA-seq reveals cooperative metabolic interactions between two termite-gut spirochete species in co-culture.</title>
        <authorList>
            <person name="Rosenthal A.Z."/>
            <person name="Matson E.G."/>
            <person name="Eldar A."/>
            <person name="Leadbetter J.R."/>
        </authorList>
    </citation>
    <scope>NUCLEOTIDE SEQUENCE [LARGE SCALE GENOMIC DNA]</scope>
    <source>
        <strain evidence="10">ATCC BAA-887 / DSM 12427 / ZAS-2</strain>
    </source>
</reference>
<evidence type="ECO:0000256" key="7">
    <source>
        <dbReference type="RuleBase" id="RU363032"/>
    </source>
</evidence>
<dbReference type="RefSeq" id="WP_015707701.1">
    <property type="nucleotide sequence ID" value="NC_015578.1"/>
</dbReference>
<dbReference type="InterPro" id="IPR000515">
    <property type="entry name" value="MetI-like"/>
</dbReference>
<dbReference type="PANTHER" id="PTHR43744:SF12">
    <property type="entry name" value="ABC TRANSPORTER PERMEASE PROTEIN MG189-RELATED"/>
    <property type="match status" value="1"/>
</dbReference>
<dbReference type="SUPFAM" id="SSF161098">
    <property type="entry name" value="MetI-like"/>
    <property type="match status" value="1"/>
</dbReference>
<dbReference type="CDD" id="cd06261">
    <property type="entry name" value="TM_PBP2"/>
    <property type="match status" value="1"/>
</dbReference>
<comment type="similarity">
    <text evidence="7">Belongs to the binding-protein-dependent transport system permease family.</text>
</comment>
<evidence type="ECO:0000256" key="4">
    <source>
        <dbReference type="ARBA" id="ARBA00022692"/>
    </source>
</evidence>
<organism evidence="9 10">
    <name type="scientific">Treponema primitia (strain ATCC BAA-887 / DSM 12427 / ZAS-2)</name>
    <dbReference type="NCBI Taxonomy" id="545694"/>
    <lineage>
        <taxon>Bacteria</taxon>
        <taxon>Pseudomonadati</taxon>
        <taxon>Spirochaetota</taxon>
        <taxon>Spirochaetia</taxon>
        <taxon>Spirochaetales</taxon>
        <taxon>Treponemataceae</taxon>
        <taxon>Treponema</taxon>
    </lineage>
</organism>
<dbReference type="EMBL" id="CP001843">
    <property type="protein sequence ID" value="AEF84103.1"/>
    <property type="molecule type" value="Genomic_DNA"/>
</dbReference>
<feature type="transmembrane region" description="Helical" evidence="7">
    <location>
        <begin position="84"/>
        <end position="106"/>
    </location>
</feature>
<evidence type="ECO:0000313" key="9">
    <source>
        <dbReference type="EMBL" id="AEF84103.1"/>
    </source>
</evidence>
<dbReference type="Gene3D" id="1.10.3720.10">
    <property type="entry name" value="MetI-like"/>
    <property type="match status" value="1"/>
</dbReference>
<dbReference type="eggNOG" id="COG0395">
    <property type="taxonomic scope" value="Bacteria"/>
</dbReference>
<proteinExistence type="inferred from homology"/>
<feature type="transmembrane region" description="Helical" evidence="7">
    <location>
        <begin position="118"/>
        <end position="139"/>
    </location>
</feature>
<dbReference type="KEGG" id="tpi:TREPR_2509"/>
<dbReference type="Proteomes" id="UP000009223">
    <property type="component" value="Chromosome"/>
</dbReference>